<protein>
    <submittedName>
        <fullName evidence="13">ABC multidrug transporter</fullName>
    </submittedName>
</protein>
<dbReference type="InterPro" id="IPR017871">
    <property type="entry name" value="ABC_transporter-like_CS"/>
</dbReference>
<evidence type="ECO:0000256" key="8">
    <source>
        <dbReference type="ARBA" id="ARBA00023136"/>
    </source>
</evidence>
<dbReference type="Gene3D" id="1.20.1560.10">
    <property type="entry name" value="ABC transporter type 1, transmembrane domain"/>
    <property type="match status" value="2"/>
</dbReference>
<dbReference type="InterPro" id="IPR050173">
    <property type="entry name" value="ABC_transporter_C-like"/>
</dbReference>
<dbReference type="CDD" id="cd03250">
    <property type="entry name" value="ABCC_MRP_domain1"/>
    <property type="match status" value="1"/>
</dbReference>
<evidence type="ECO:0000256" key="9">
    <source>
        <dbReference type="SAM" id="MobiDB-lite"/>
    </source>
</evidence>
<keyword evidence="4 10" id="KW-0812">Transmembrane</keyword>
<dbReference type="EMBL" id="LSBH01000005">
    <property type="protein sequence ID" value="OAQ78820.1"/>
    <property type="molecule type" value="Genomic_DNA"/>
</dbReference>
<dbReference type="InterPro" id="IPR027417">
    <property type="entry name" value="P-loop_NTPase"/>
</dbReference>
<evidence type="ECO:0000256" key="1">
    <source>
        <dbReference type="ARBA" id="ARBA00004651"/>
    </source>
</evidence>
<comment type="subcellular location">
    <subcellularLocation>
        <location evidence="1">Cell membrane</location>
        <topology evidence="1">Multi-pass membrane protein</topology>
    </subcellularLocation>
</comment>
<feature type="domain" description="ABC transmembrane type-1" evidence="12">
    <location>
        <begin position="290"/>
        <end position="550"/>
    </location>
</feature>
<dbReference type="GO" id="GO:0005886">
    <property type="term" value="C:plasma membrane"/>
    <property type="evidence" value="ECO:0007669"/>
    <property type="project" value="UniProtKB-SubCell"/>
</dbReference>
<name>A0A179GN72_PURLI</name>
<feature type="transmembrane region" description="Helical" evidence="10">
    <location>
        <begin position="131"/>
        <end position="154"/>
    </location>
</feature>
<feature type="transmembrane region" description="Helical" evidence="10">
    <location>
        <begin position="883"/>
        <end position="902"/>
    </location>
</feature>
<dbReference type="SUPFAM" id="SSF52540">
    <property type="entry name" value="P-loop containing nucleoside triphosphate hydrolases"/>
    <property type="match status" value="2"/>
</dbReference>
<evidence type="ECO:0000256" key="4">
    <source>
        <dbReference type="ARBA" id="ARBA00022692"/>
    </source>
</evidence>
<dbReference type="PROSITE" id="PS50893">
    <property type="entry name" value="ABC_TRANSPORTER_2"/>
    <property type="match status" value="2"/>
</dbReference>
<keyword evidence="5" id="KW-0547">Nucleotide-binding</keyword>
<dbReference type="SMART" id="SM00382">
    <property type="entry name" value="AAA"/>
    <property type="match status" value="2"/>
</dbReference>
<evidence type="ECO:0000256" key="7">
    <source>
        <dbReference type="ARBA" id="ARBA00022989"/>
    </source>
</evidence>
<feature type="transmembrane region" description="Helical" evidence="10">
    <location>
        <begin position="491"/>
        <end position="515"/>
    </location>
</feature>
<dbReference type="InterPro" id="IPR003439">
    <property type="entry name" value="ABC_transporter-like_ATP-bd"/>
</dbReference>
<feature type="domain" description="ABC transmembrane type-1" evidence="12">
    <location>
        <begin position="888"/>
        <end position="1161"/>
    </location>
</feature>
<feature type="region of interest" description="Disordered" evidence="9">
    <location>
        <begin position="835"/>
        <end position="861"/>
    </location>
</feature>
<keyword evidence="3" id="KW-1003">Cell membrane</keyword>
<sequence length="1475" mass="161201">MRAVGCFNDDAFGPGVQGCRDDFDFTQKFERIFFLVIPAAVFIAATLARIAVLAQKPRLVDGKILQYAKLTTVAVYAGLQLCLLAIISVETSAPLRGLAIGSTTLVLVASICAIPLSYLEHERACRPSALLSVYVLLTLLFDVVQVRTAWLAIVNPQQGIVARLFTSLLALKVAILCLEATPKTRWLRWDSDKHSPEESTNIFSLGVYFWLNRLLLRGYHLVLGIDRLYPLDVEMNAHTLYTRLEKRIDIERYKSDIKFGLFKDLCKTLTGPLLRPVAPRVALIGFKFCQPLFINAVLDFLAEPSESRRSNVGYGLIGACALIYLGIAVSTAFYDYYNQKAVFSMRGCLVSLIYRKTIVAKLGETDDTAAITLMSTDIERIVKGGVYAHEVWANVVEIAVGSWLLNTKLGAAFVTPIIVIGVCGTGLAVLLPLFNKAQARWMSSIQKRVGLTAHAISHMKLYKMSGISGPVAALIQGLRVSEISTGNQFRWLAIVSAVLGFAPICLSPVITFAVTSRALDVSTLFSSIAYIILLASPLRMMFQYVPTLLACLTCVQRIQAFLVTDQRRDFRVVSDKVVEQSPSQSGGPQLSLGGDLAFSIKDGSFGWGSNNIVLKNIDVTIPSRQLTLIIGPVASGKSTFCKALLGETPTQEGTVKTHVPVDNIGYCEQSPFLYNASLRDNVVGRSHFDEKRYIEVLEATLLSADITHLPQGDSTRIGSNGIMLSGGQKQRVSVARALYSDADVMLFDDVLSGLDADTEAELFRRVFGPEGIVQRRNATAIVCTHAVKHLPSADHIIILGDEGRVVGSGGFSDLMDHNCYVRGLGLTEGATEPSIEVTPRQAPETGTRAKPTTPMAESEAMSRSRQTGDWTVYMHYFRSVHPFSLLSLVVTALVYGFCNNFATTWLKFWSDNTFARPTTFYIGIYALLKSSQLVSFGGNGITTLISMITFAGTELHRRALNTVVAAPLSFFTTTDAGVVTNLFSQDLTLIDGDLPTAFTNVTLDLADMIGMACVIAAASPYLAIGYPFLFGVLYAIQKFYLRTSRQLRLLDLEAKSPLYTHFIDTIRGVATIRAFGWTHTEIERNDFLLDTSQRPAYLLGVIQKWLMTALQLLVTGLAVVLVSLATQLHTNAGLTGASLVTLLSFGETLSELIKYYTGLETSIGAVNRLRTFSETVAPEDLPGEDLTPSESWPAGGRIVMRNVSAAYDVASLTRVGNLRDASSQGLCIRDLSLNILPGQKVAICGRTGSGKSTLILLLLRLLDPLPHCANSIELDGVPLERIERATLRKRIIAIPQDAAFLPDCSSIRSNLDPFDESSPEDRRAVMEAVHLAHFVQHKGGLDRGMSAADLSAGQKQLFSLGRAILRKRIRDRHVGNANPSGGLLLLDEVSSNVDVATDRMMQEIIQHEFASYTIVMVAHRLEVVMKYFDHVIVLDKGAMVEQGAPAGLAMTPGTRFGELWAMMTGHSDIDNHGPE</sequence>
<dbReference type="GO" id="GO:0140359">
    <property type="term" value="F:ABC-type transporter activity"/>
    <property type="evidence" value="ECO:0007669"/>
    <property type="project" value="InterPro"/>
</dbReference>
<feature type="transmembrane region" description="Helical" evidence="10">
    <location>
        <begin position="64"/>
        <end position="87"/>
    </location>
</feature>
<feature type="transmembrane region" description="Helical" evidence="10">
    <location>
        <begin position="99"/>
        <end position="119"/>
    </location>
</feature>
<dbReference type="InterPro" id="IPR036640">
    <property type="entry name" value="ABC1_TM_sf"/>
</dbReference>
<keyword evidence="6" id="KW-0067">ATP-binding</keyword>
<dbReference type="CDD" id="cd18579">
    <property type="entry name" value="ABC_6TM_ABCC_D1"/>
    <property type="match status" value="1"/>
</dbReference>
<feature type="domain" description="ABC transporter" evidence="11">
    <location>
        <begin position="1213"/>
        <end position="1461"/>
    </location>
</feature>
<feature type="transmembrane region" description="Helical" evidence="10">
    <location>
        <begin position="1105"/>
        <end position="1125"/>
    </location>
</feature>
<evidence type="ECO:0000259" key="12">
    <source>
        <dbReference type="PROSITE" id="PS50929"/>
    </source>
</evidence>
<evidence type="ECO:0000256" key="3">
    <source>
        <dbReference type="ARBA" id="ARBA00022475"/>
    </source>
</evidence>
<dbReference type="Proteomes" id="UP000078240">
    <property type="component" value="Unassembled WGS sequence"/>
</dbReference>
<dbReference type="GO" id="GO:0005524">
    <property type="term" value="F:ATP binding"/>
    <property type="evidence" value="ECO:0007669"/>
    <property type="project" value="UniProtKB-KW"/>
</dbReference>
<dbReference type="Pfam" id="PF24357">
    <property type="entry name" value="TMD0_ABC"/>
    <property type="match status" value="1"/>
</dbReference>
<feature type="transmembrane region" description="Helical" evidence="10">
    <location>
        <begin position="160"/>
        <end position="178"/>
    </location>
</feature>
<evidence type="ECO:0000256" key="5">
    <source>
        <dbReference type="ARBA" id="ARBA00022741"/>
    </source>
</evidence>
<keyword evidence="7 10" id="KW-1133">Transmembrane helix</keyword>
<feature type="transmembrane region" description="Helical" evidence="10">
    <location>
        <begin position="312"/>
        <end position="334"/>
    </location>
</feature>
<dbReference type="FunFam" id="1.20.1560.10:FF:000055">
    <property type="entry name" value="ABC multidrug transporter (Eurofung)"/>
    <property type="match status" value="1"/>
</dbReference>
<dbReference type="InterPro" id="IPR044726">
    <property type="entry name" value="ABCC_6TM_D2"/>
</dbReference>
<keyword evidence="8 10" id="KW-0472">Membrane</keyword>
<dbReference type="PANTHER" id="PTHR24223:SF345">
    <property type="entry name" value="ABC MULTIDRUG TRANSPORTER (EUROFUNG)"/>
    <property type="match status" value="1"/>
</dbReference>
<dbReference type="PROSITE" id="PS50929">
    <property type="entry name" value="ABC_TM1F"/>
    <property type="match status" value="2"/>
</dbReference>
<dbReference type="InterPro" id="IPR011527">
    <property type="entry name" value="ABC1_TM_dom"/>
</dbReference>
<evidence type="ECO:0000313" key="13">
    <source>
        <dbReference type="EMBL" id="OAQ78820.1"/>
    </source>
</evidence>
<dbReference type="FunFam" id="1.20.1560.10:FF:000066">
    <property type="entry name" value="ABC multidrug transporter (Eurofung)"/>
    <property type="match status" value="1"/>
</dbReference>
<keyword evidence="2" id="KW-0813">Transport</keyword>
<evidence type="ECO:0000256" key="10">
    <source>
        <dbReference type="SAM" id="Phobius"/>
    </source>
</evidence>
<feature type="transmembrane region" description="Helical" evidence="10">
    <location>
        <begin position="1008"/>
        <end position="1036"/>
    </location>
</feature>
<accession>A0A179GN72</accession>
<dbReference type="CDD" id="cd18580">
    <property type="entry name" value="ABC_6TM_ABCC_D2"/>
    <property type="match status" value="1"/>
</dbReference>
<proteinExistence type="predicted"/>
<dbReference type="InterPro" id="IPR044746">
    <property type="entry name" value="ABCC_6TM_D1"/>
</dbReference>
<dbReference type="InterPro" id="IPR056227">
    <property type="entry name" value="TMD0_ABC"/>
</dbReference>
<reference evidence="13 14" key="1">
    <citation type="submission" date="2016-01" db="EMBL/GenBank/DDBJ databases">
        <title>Biosynthesis of antibiotic leucinostatins and their inhibition on Phytophthora in bio-control Purpureocillium lilacinum.</title>
        <authorList>
            <person name="Wang G."/>
            <person name="Liu Z."/>
            <person name="Lin R."/>
            <person name="Li E."/>
            <person name="Mao Z."/>
            <person name="Ling J."/>
            <person name="Yin W."/>
            <person name="Xie B."/>
        </authorList>
    </citation>
    <scope>NUCLEOTIDE SEQUENCE [LARGE SCALE GENOMIC DNA]</scope>
    <source>
        <strain evidence="13">PLBJ-1</strain>
    </source>
</reference>
<dbReference type="SUPFAM" id="SSF90123">
    <property type="entry name" value="ABC transporter transmembrane region"/>
    <property type="match status" value="2"/>
</dbReference>
<dbReference type="InterPro" id="IPR003593">
    <property type="entry name" value="AAA+_ATPase"/>
</dbReference>
<evidence type="ECO:0000256" key="2">
    <source>
        <dbReference type="ARBA" id="ARBA00022448"/>
    </source>
</evidence>
<gene>
    <name evidence="13" type="ORF">VFPBJ_06941</name>
</gene>
<evidence type="ECO:0000313" key="14">
    <source>
        <dbReference type="Proteomes" id="UP000078240"/>
    </source>
</evidence>
<comment type="caution">
    <text evidence="13">The sequence shown here is derived from an EMBL/GenBank/DDBJ whole genome shotgun (WGS) entry which is preliminary data.</text>
</comment>
<dbReference type="Pfam" id="PF00005">
    <property type="entry name" value="ABC_tran"/>
    <property type="match status" value="2"/>
</dbReference>
<dbReference type="PROSITE" id="PS00211">
    <property type="entry name" value="ABC_TRANSPORTER_1"/>
    <property type="match status" value="2"/>
</dbReference>
<feature type="transmembrane region" description="Helical" evidence="10">
    <location>
        <begin position="411"/>
        <end position="434"/>
    </location>
</feature>
<dbReference type="GO" id="GO:0016887">
    <property type="term" value="F:ATP hydrolysis activity"/>
    <property type="evidence" value="ECO:0007669"/>
    <property type="project" value="InterPro"/>
</dbReference>
<dbReference type="PANTHER" id="PTHR24223">
    <property type="entry name" value="ATP-BINDING CASSETTE SUB-FAMILY C"/>
    <property type="match status" value="1"/>
</dbReference>
<organism evidence="13 14">
    <name type="scientific">Purpureocillium lilacinum</name>
    <name type="common">Paecilomyces lilacinus</name>
    <dbReference type="NCBI Taxonomy" id="33203"/>
    <lineage>
        <taxon>Eukaryota</taxon>
        <taxon>Fungi</taxon>
        <taxon>Dikarya</taxon>
        <taxon>Ascomycota</taxon>
        <taxon>Pezizomycotina</taxon>
        <taxon>Sordariomycetes</taxon>
        <taxon>Hypocreomycetidae</taxon>
        <taxon>Hypocreales</taxon>
        <taxon>Ophiocordycipitaceae</taxon>
        <taxon>Purpureocillium</taxon>
    </lineage>
</organism>
<feature type="transmembrane region" description="Helical" evidence="10">
    <location>
        <begin position="32"/>
        <end position="52"/>
    </location>
</feature>
<evidence type="ECO:0000256" key="6">
    <source>
        <dbReference type="ARBA" id="ARBA00022840"/>
    </source>
</evidence>
<dbReference type="Pfam" id="PF00664">
    <property type="entry name" value="ABC_membrane"/>
    <property type="match status" value="1"/>
</dbReference>
<feature type="domain" description="ABC transporter" evidence="11">
    <location>
        <begin position="598"/>
        <end position="827"/>
    </location>
</feature>
<evidence type="ECO:0000259" key="11">
    <source>
        <dbReference type="PROSITE" id="PS50893"/>
    </source>
</evidence>
<dbReference type="Gene3D" id="3.40.50.300">
    <property type="entry name" value="P-loop containing nucleotide triphosphate hydrolases"/>
    <property type="match status" value="2"/>
</dbReference>